<name>A0A8J5IYZ9_9STRA</name>
<proteinExistence type="predicted"/>
<evidence type="ECO:0000313" key="3">
    <source>
        <dbReference type="Proteomes" id="UP000709295"/>
    </source>
</evidence>
<dbReference type="EMBL" id="JAENGY010000928">
    <property type="protein sequence ID" value="KAG6954660.1"/>
    <property type="molecule type" value="Genomic_DNA"/>
</dbReference>
<protein>
    <submittedName>
        <fullName evidence="2">Uncharacterized protein</fullName>
    </submittedName>
</protein>
<evidence type="ECO:0000256" key="1">
    <source>
        <dbReference type="SAM" id="MobiDB-lite"/>
    </source>
</evidence>
<dbReference type="AlphaFoldDB" id="A0A8J5IYZ9"/>
<feature type="compositionally biased region" description="Polar residues" evidence="1">
    <location>
        <begin position="1"/>
        <end position="23"/>
    </location>
</feature>
<reference evidence="2" key="1">
    <citation type="submission" date="2021-01" db="EMBL/GenBank/DDBJ databases">
        <title>Phytophthora aleatoria, a newly-described species from Pinus radiata is distinct from Phytophthora cactorum isolates based on comparative genomics.</title>
        <authorList>
            <person name="Mcdougal R."/>
            <person name="Panda P."/>
            <person name="Williams N."/>
            <person name="Studholme D.J."/>
        </authorList>
    </citation>
    <scope>NUCLEOTIDE SEQUENCE</scope>
    <source>
        <strain evidence="2">NZFS 4037</strain>
    </source>
</reference>
<keyword evidence="3" id="KW-1185">Reference proteome</keyword>
<accession>A0A8J5IYZ9</accession>
<feature type="region of interest" description="Disordered" evidence="1">
    <location>
        <begin position="1"/>
        <end position="54"/>
    </location>
</feature>
<comment type="caution">
    <text evidence="2">The sequence shown here is derived from an EMBL/GenBank/DDBJ whole genome shotgun (WGS) entry which is preliminary data.</text>
</comment>
<sequence length="54" mass="5538">MSTPTRSQGASGTHHSSSNNPAQVSAILAAPGKSRANHAGRVGSSKVYRTTRGF</sequence>
<gene>
    <name evidence="2" type="ORF">JG688_00012250</name>
</gene>
<dbReference type="Proteomes" id="UP000709295">
    <property type="component" value="Unassembled WGS sequence"/>
</dbReference>
<organism evidence="2 3">
    <name type="scientific">Phytophthora aleatoria</name>
    <dbReference type="NCBI Taxonomy" id="2496075"/>
    <lineage>
        <taxon>Eukaryota</taxon>
        <taxon>Sar</taxon>
        <taxon>Stramenopiles</taxon>
        <taxon>Oomycota</taxon>
        <taxon>Peronosporomycetes</taxon>
        <taxon>Peronosporales</taxon>
        <taxon>Peronosporaceae</taxon>
        <taxon>Phytophthora</taxon>
    </lineage>
</organism>
<evidence type="ECO:0000313" key="2">
    <source>
        <dbReference type="EMBL" id="KAG6954660.1"/>
    </source>
</evidence>